<dbReference type="InterPro" id="IPR022065">
    <property type="entry name" value="Uncharacterised_TMEM59"/>
</dbReference>
<accession>A0ABR0ABB4</accession>
<feature type="transmembrane region" description="Helical" evidence="9">
    <location>
        <begin position="197"/>
        <end position="222"/>
    </location>
</feature>
<evidence type="ECO:0000256" key="4">
    <source>
        <dbReference type="ARBA" id="ARBA00022729"/>
    </source>
</evidence>
<dbReference type="EMBL" id="JAOYFB010000037">
    <property type="protein sequence ID" value="KAK4022429.1"/>
    <property type="molecule type" value="Genomic_DNA"/>
</dbReference>
<evidence type="ECO:0000313" key="10">
    <source>
        <dbReference type="EMBL" id="KAK4022429.1"/>
    </source>
</evidence>
<organism evidence="10 11">
    <name type="scientific">Daphnia magna</name>
    <dbReference type="NCBI Taxonomy" id="35525"/>
    <lineage>
        <taxon>Eukaryota</taxon>
        <taxon>Metazoa</taxon>
        <taxon>Ecdysozoa</taxon>
        <taxon>Arthropoda</taxon>
        <taxon>Crustacea</taxon>
        <taxon>Branchiopoda</taxon>
        <taxon>Diplostraca</taxon>
        <taxon>Cladocera</taxon>
        <taxon>Anomopoda</taxon>
        <taxon>Daphniidae</taxon>
        <taxon>Daphnia</taxon>
    </lineage>
</organism>
<sequence>MAHQMFPSFAFGDIFVMNASMIESDCVALCDTTQADYVFNFDCQRGCRFFETFRTASIFVQFDDMAALKTCHQSCLEAYGNQTGKRMACSDGCTNAQHAYRKVYSLSLQWLQELHKNVTFFETFMDMTDAVVNSRRFVDVPIRFKSTNKNKKRLPVEEELFPSRTQQTIEKQADLSEENYDVKKPSSMVPDWIAQSAFVFFTLGIVMLLGVCCYCCIFAHFFRHTREKDMDTELPPSYEELVRNSYVIMSPSRINHYHPVRINKREESCSIDLNATAEDTLAEATLISNSYGEDLQG</sequence>
<name>A0ABR0ABB4_9CRUS</name>
<comment type="caution">
    <text evidence="10">The sequence shown here is derived from an EMBL/GenBank/DDBJ whole genome shotgun (WGS) entry which is preliminary data.</text>
</comment>
<evidence type="ECO:0000256" key="3">
    <source>
        <dbReference type="ARBA" id="ARBA00022692"/>
    </source>
</evidence>
<reference evidence="10 11" key="1">
    <citation type="journal article" date="2023" name="Nucleic Acids Res.">
        <title>The hologenome of Daphnia magna reveals possible DNA methylation and microbiome-mediated evolution of the host genome.</title>
        <authorList>
            <person name="Chaturvedi A."/>
            <person name="Li X."/>
            <person name="Dhandapani V."/>
            <person name="Marshall H."/>
            <person name="Kissane S."/>
            <person name="Cuenca-Cambronero M."/>
            <person name="Asole G."/>
            <person name="Calvet F."/>
            <person name="Ruiz-Romero M."/>
            <person name="Marangio P."/>
            <person name="Guigo R."/>
            <person name="Rago D."/>
            <person name="Mirbahai L."/>
            <person name="Eastwood N."/>
            <person name="Colbourne J.K."/>
            <person name="Zhou J."/>
            <person name="Mallon E."/>
            <person name="Orsini L."/>
        </authorList>
    </citation>
    <scope>NUCLEOTIDE SEQUENCE [LARGE SCALE GENOMIC DNA]</scope>
    <source>
        <strain evidence="10">LRV0_1</strain>
    </source>
</reference>
<proteinExistence type="inferred from homology"/>
<keyword evidence="8" id="KW-0325">Glycoprotein</keyword>
<dbReference type="PANTHER" id="PTHR28652:SF2">
    <property type="entry name" value="TRANSMEMBRANE PROTEIN 59-LIKE PROTEIN"/>
    <property type="match status" value="1"/>
</dbReference>
<keyword evidence="6" id="KW-0333">Golgi apparatus</keyword>
<dbReference type="Proteomes" id="UP001234178">
    <property type="component" value="Unassembled WGS sequence"/>
</dbReference>
<evidence type="ECO:0000313" key="11">
    <source>
        <dbReference type="Proteomes" id="UP001234178"/>
    </source>
</evidence>
<comment type="similarity">
    <text evidence="2">Belongs to the TMEM59 family.</text>
</comment>
<evidence type="ECO:0000256" key="7">
    <source>
        <dbReference type="ARBA" id="ARBA00023136"/>
    </source>
</evidence>
<keyword evidence="11" id="KW-1185">Reference proteome</keyword>
<evidence type="ECO:0000256" key="2">
    <source>
        <dbReference type="ARBA" id="ARBA00009643"/>
    </source>
</evidence>
<protein>
    <recommendedName>
        <fullName evidence="12">Transmembrane protein 59</fullName>
    </recommendedName>
</protein>
<evidence type="ECO:0000256" key="5">
    <source>
        <dbReference type="ARBA" id="ARBA00022989"/>
    </source>
</evidence>
<evidence type="ECO:0000256" key="8">
    <source>
        <dbReference type="ARBA" id="ARBA00023180"/>
    </source>
</evidence>
<keyword evidence="4" id="KW-0732">Signal</keyword>
<keyword evidence="7 9" id="KW-0472">Membrane</keyword>
<evidence type="ECO:0000256" key="1">
    <source>
        <dbReference type="ARBA" id="ARBA00004614"/>
    </source>
</evidence>
<comment type="subcellular location">
    <subcellularLocation>
        <location evidence="1">Golgi apparatus membrane</location>
        <topology evidence="1">Single-pass type I membrane protein</topology>
    </subcellularLocation>
</comment>
<evidence type="ECO:0008006" key="12">
    <source>
        <dbReference type="Google" id="ProtNLM"/>
    </source>
</evidence>
<keyword evidence="5 9" id="KW-1133">Transmembrane helix</keyword>
<gene>
    <name evidence="10" type="ORF">OUZ56_007895</name>
</gene>
<keyword evidence="3 9" id="KW-0812">Transmembrane</keyword>
<evidence type="ECO:0000256" key="6">
    <source>
        <dbReference type="ARBA" id="ARBA00023034"/>
    </source>
</evidence>
<evidence type="ECO:0000256" key="9">
    <source>
        <dbReference type="SAM" id="Phobius"/>
    </source>
</evidence>
<dbReference type="PANTHER" id="PTHR28652">
    <property type="entry name" value="TRANSMEMBRANE PROTEIN 59-LIKE PROTEIN"/>
    <property type="match status" value="1"/>
</dbReference>